<dbReference type="InterPro" id="IPR029016">
    <property type="entry name" value="GAF-like_dom_sf"/>
</dbReference>
<reference evidence="2 3" key="1">
    <citation type="submission" date="2018-05" db="EMBL/GenBank/DDBJ databases">
        <title>Genomic Encyclopedia of Type Strains, Phase IV (KMG-IV): sequencing the most valuable type-strain genomes for metagenomic binning, comparative biology and taxonomic classification.</title>
        <authorList>
            <person name="Goeker M."/>
        </authorList>
    </citation>
    <scope>NUCLEOTIDE SEQUENCE [LARGE SCALE GENOMIC DNA]</scope>
    <source>
        <strain evidence="2 3">DSM 16791</strain>
    </source>
</reference>
<dbReference type="PANTHER" id="PTHR40660">
    <property type="entry name" value="5'-PHOSPHATE OXIDASE PUTATIVE DOMAIN-CONTAINING PROTEIN-RELATED"/>
    <property type="match status" value="1"/>
</dbReference>
<comment type="caution">
    <text evidence="2">The sequence shown here is derived from an EMBL/GenBank/DDBJ whole genome shotgun (WGS) entry which is preliminary data.</text>
</comment>
<protein>
    <submittedName>
        <fullName evidence="2">Pyridoxamine 5'-phosphate oxidase</fullName>
    </submittedName>
</protein>
<accession>A0A317PQK4</accession>
<name>A0A317PQK4_9HYPH</name>
<dbReference type="InterPro" id="IPR003018">
    <property type="entry name" value="GAF"/>
</dbReference>
<keyword evidence="3" id="KW-1185">Reference proteome</keyword>
<evidence type="ECO:0000313" key="3">
    <source>
        <dbReference type="Proteomes" id="UP000246352"/>
    </source>
</evidence>
<dbReference type="OrthoDB" id="329702at2"/>
<dbReference type="SUPFAM" id="SSF55781">
    <property type="entry name" value="GAF domain-like"/>
    <property type="match status" value="1"/>
</dbReference>
<evidence type="ECO:0000259" key="1">
    <source>
        <dbReference type="SMART" id="SM00065"/>
    </source>
</evidence>
<gene>
    <name evidence="2" type="ORF">DFR52_101428</name>
</gene>
<evidence type="ECO:0000313" key="2">
    <source>
        <dbReference type="EMBL" id="PWW03742.1"/>
    </source>
</evidence>
<dbReference type="EMBL" id="QGTR01000001">
    <property type="protein sequence ID" value="PWW03742.1"/>
    <property type="molecule type" value="Genomic_DNA"/>
</dbReference>
<dbReference type="Pfam" id="PF13185">
    <property type="entry name" value="GAF_2"/>
    <property type="match status" value="1"/>
</dbReference>
<dbReference type="SUPFAM" id="SSF50475">
    <property type="entry name" value="FMN-binding split barrel"/>
    <property type="match status" value="1"/>
</dbReference>
<feature type="domain" description="GAF" evidence="1">
    <location>
        <begin position="160"/>
        <end position="323"/>
    </location>
</feature>
<dbReference type="PANTHER" id="PTHR40660:SF1">
    <property type="entry name" value="5'-PHOSPHATE OXIDASE PUTATIVE DOMAIN-CONTAINING PROTEIN-RELATED"/>
    <property type="match status" value="1"/>
</dbReference>
<dbReference type="SMART" id="SM00065">
    <property type="entry name" value="GAF"/>
    <property type="match status" value="1"/>
</dbReference>
<sequence length="443" mass="48610">MTVPTLDRIRNCLEGIIPSFMATCDDDGLPNASEISQVQYIDSGHVALSYQFFNKTRRNVLATRKASVIVVDPDTNAQYRLDLDYLETRETGPVFEAMRAKLAGIASYFGMQGVFKLLGADIYRVRSITPLQSVLIPDPAVRNPLSSARRVTQELALATDLGDLFDRLLDALDTHLGIHHAMVLIADGTDGRLFTVASRGYPTSGIGSEIAPWQGVIGVAANEGVPIRIGHLAGEYSYSAAIRDSAERQGLHWAAASIPYPGLAAPLSQIALPIRPLGKTIGVLFAEALEPNRFGYDDEDGLALVTGDLGLRILMVQQDDRPVAPPAVQRRRVAAGDAVVRVRHYPHDNSVFLDQAYLIKGVAGAIFWRLVSVYHAEGRTEFSNRELRLDKALRLPDYIDNLEARLLLLQRRLSERGACIQICKAGRGRFRLATDATLQLEEA</sequence>
<organism evidence="2 3">
    <name type="scientific">Hoeflea marina</name>
    <dbReference type="NCBI Taxonomy" id="274592"/>
    <lineage>
        <taxon>Bacteria</taxon>
        <taxon>Pseudomonadati</taxon>
        <taxon>Pseudomonadota</taxon>
        <taxon>Alphaproteobacteria</taxon>
        <taxon>Hyphomicrobiales</taxon>
        <taxon>Rhizobiaceae</taxon>
        <taxon>Hoeflea</taxon>
    </lineage>
</organism>
<dbReference type="AlphaFoldDB" id="A0A317PQK4"/>
<dbReference type="Proteomes" id="UP000246352">
    <property type="component" value="Unassembled WGS sequence"/>
</dbReference>
<dbReference type="RefSeq" id="WP_110030260.1">
    <property type="nucleotide sequence ID" value="NZ_QGTR01000001.1"/>
</dbReference>
<dbReference type="Gene3D" id="2.30.110.10">
    <property type="entry name" value="Electron Transport, Fmn-binding Protein, Chain A"/>
    <property type="match status" value="1"/>
</dbReference>
<proteinExistence type="predicted"/>
<dbReference type="Gene3D" id="3.30.450.40">
    <property type="match status" value="1"/>
</dbReference>
<dbReference type="Pfam" id="PF01243">
    <property type="entry name" value="PNPOx_N"/>
    <property type="match status" value="1"/>
</dbReference>
<dbReference type="InterPro" id="IPR012349">
    <property type="entry name" value="Split_barrel_FMN-bd"/>
</dbReference>
<dbReference type="InterPro" id="IPR011576">
    <property type="entry name" value="Pyridox_Oxase_N"/>
</dbReference>